<organism evidence="8 9">
    <name type="scientific">Megasphaera hominis</name>
    <dbReference type="NCBI Taxonomy" id="159836"/>
    <lineage>
        <taxon>Bacteria</taxon>
        <taxon>Bacillati</taxon>
        <taxon>Bacillota</taxon>
        <taxon>Negativicutes</taxon>
        <taxon>Veillonellales</taxon>
        <taxon>Veillonellaceae</taxon>
        <taxon>Megasphaera</taxon>
    </lineage>
</organism>
<evidence type="ECO:0000256" key="6">
    <source>
        <dbReference type="SAM" id="Phobius"/>
    </source>
</evidence>
<feature type="compositionally biased region" description="Gly residues" evidence="5">
    <location>
        <begin position="118"/>
        <end position="136"/>
    </location>
</feature>
<dbReference type="RefSeq" id="WP_186503059.1">
    <property type="nucleotide sequence ID" value="NZ_JACOGK010000016.1"/>
</dbReference>
<evidence type="ECO:0000259" key="7">
    <source>
        <dbReference type="Pfam" id="PF03544"/>
    </source>
</evidence>
<feature type="compositionally biased region" description="Low complexity" evidence="5">
    <location>
        <begin position="97"/>
        <end position="117"/>
    </location>
</feature>
<evidence type="ECO:0000256" key="4">
    <source>
        <dbReference type="ARBA" id="ARBA00023136"/>
    </source>
</evidence>
<dbReference type="SUPFAM" id="SSF74653">
    <property type="entry name" value="TolA/TonB C-terminal domain"/>
    <property type="match status" value="1"/>
</dbReference>
<dbReference type="Pfam" id="PF03544">
    <property type="entry name" value="TonB_C"/>
    <property type="match status" value="1"/>
</dbReference>
<evidence type="ECO:0000313" key="8">
    <source>
        <dbReference type="EMBL" id="MBC3536905.1"/>
    </source>
</evidence>
<keyword evidence="2 6" id="KW-0812">Transmembrane</keyword>
<accession>A0ABR6VHY9</accession>
<feature type="region of interest" description="Disordered" evidence="5">
    <location>
        <begin position="52"/>
        <end position="146"/>
    </location>
</feature>
<dbReference type="PROSITE" id="PS51257">
    <property type="entry name" value="PROKAR_LIPOPROTEIN"/>
    <property type="match status" value="1"/>
</dbReference>
<evidence type="ECO:0000256" key="1">
    <source>
        <dbReference type="ARBA" id="ARBA00004167"/>
    </source>
</evidence>
<dbReference type="Proteomes" id="UP000606870">
    <property type="component" value="Unassembled WGS sequence"/>
</dbReference>
<evidence type="ECO:0000313" key="9">
    <source>
        <dbReference type="Proteomes" id="UP000606870"/>
    </source>
</evidence>
<gene>
    <name evidence="8" type="ORF">H8J70_06545</name>
</gene>
<dbReference type="InterPro" id="IPR006260">
    <property type="entry name" value="TonB/TolA_C"/>
</dbReference>
<comment type="subcellular location">
    <subcellularLocation>
        <location evidence="1">Membrane</location>
        <topology evidence="1">Single-pass membrane protein</topology>
    </subcellularLocation>
</comment>
<dbReference type="Gene3D" id="3.30.1150.10">
    <property type="match status" value="1"/>
</dbReference>
<feature type="domain" description="TonB C-terminal" evidence="7">
    <location>
        <begin position="159"/>
        <end position="230"/>
    </location>
</feature>
<reference evidence="8 9" key="1">
    <citation type="submission" date="2020-08" db="EMBL/GenBank/DDBJ databases">
        <authorList>
            <person name="Liu C."/>
            <person name="Sun Q."/>
        </authorList>
    </citation>
    <scope>NUCLEOTIDE SEQUENCE [LARGE SCALE GENOMIC DNA]</scope>
    <source>
        <strain evidence="8 9">NSJ-59</strain>
    </source>
</reference>
<keyword evidence="4 6" id="KW-0472">Membrane</keyword>
<name>A0ABR6VHY9_9FIRM</name>
<comment type="caution">
    <text evidence="8">The sequence shown here is derived from an EMBL/GenBank/DDBJ whole genome shotgun (WGS) entry which is preliminary data.</text>
</comment>
<keyword evidence="3 6" id="KW-1133">Transmembrane helix</keyword>
<keyword evidence="9" id="KW-1185">Reference proteome</keyword>
<dbReference type="NCBIfam" id="TIGR01352">
    <property type="entry name" value="tonB_Cterm"/>
    <property type="match status" value="1"/>
</dbReference>
<feature type="transmembrane region" description="Helical" evidence="6">
    <location>
        <begin position="9"/>
        <end position="34"/>
    </location>
</feature>
<evidence type="ECO:0000256" key="2">
    <source>
        <dbReference type="ARBA" id="ARBA00022692"/>
    </source>
</evidence>
<dbReference type="EMBL" id="JACOGK010000016">
    <property type="protein sequence ID" value="MBC3536905.1"/>
    <property type="molecule type" value="Genomic_DNA"/>
</dbReference>
<evidence type="ECO:0000256" key="3">
    <source>
        <dbReference type="ARBA" id="ARBA00022989"/>
    </source>
</evidence>
<protein>
    <submittedName>
        <fullName evidence="8">TonB family protein</fullName>
    </submittedName>
</protein>
<evidence type="ECO:0000256" key="5">
    <source>
        <dbReference type="SAM" id="MobiDB-lite"/>
    </source>
</evidence>
<dbReference type="InterPro" id="IPR037682">
    <property type="entry name" value="TonB_C"/>
</dbReference>
<sequence length="230" mass="22983">MTARKDKRLALTATVAVHATIFVVLSACGLFTYVHAPHKPSYTEVMVYDENSLSTSPQGGGSPAIAIPSGAPPITETYTDKAAQTDAQREQAKTVQAAGAGAASDSSSAAGSTASAGQGNGSGTGDDSGSGDGAGSGARAPRPAQKAHLLASGDFNVPAAARQGIHGQVSLSIVISAAGSVTSADIISNSSGRSDVAQAAQEYAYTLQYAPATDEAGDAVASRRQINLQF</sequence>
<feature type="compositionally biased region" description="Low complexity" evidence="5">
    <location>
        <begin position="63"/>
        <end position="74"/>
    </location>
</feature>
<proteinExistence type="predicted"/>